<dbReference type="AlphaFoldDB" id="A0A948TFJ2"/>
<keyword evidence="3" id="KW-0472">Membrane</keyword>
<keyword evidence="1" id="KW-0813">Transport</keyword>
<sequence>MSKKKMIGAYPQTQDHASANTVSQLKMQAAVLPVEGITASLVATTSVTRQDSAAASVISAAAAVGKTPCPHTDVDLTGKATTTGRALPAAQVTAATAASELVSGKRQTRRLATTTTNTSKPQSRTKRSAPAVTAVSTQKAVAVAAPQASAATPEAIAASATKATTTPAASHKTKVVAAAAPLGAVMTTQQMLALTATAGDTEAAAAAERQLKAQARPRRYEAAAAAVTTAPVSAPTTAVGNGLWQAVVNLFSGIGALGAQIKRTLWLFLPIFIGQLAATSMGVVDTVMAGAAGTMELSGVAIGSSIFWPSELFVVGLSLAIHPLVSNLVGAKNTGLVPQRLQVATIVCVLLAAFAGVVMVLVPFVYQLLPQVEPRMVSIGHGYLLAVGLAMPAYALFNVLRAYWEGLGTTLPTLFFGCMALLLNIPLNYIFIFGHVGMPALGGIGCGVATALTMYITVGSMLLYVQLHPRFASVRLFRRWYRVPLKDYWAFAKYALPLGVAGMVETLCFSLVSLLLSPFGPVVVASHTIAMNVSGLLVIVPLALSAVGSIEVGEAMGSNNWHKARQRALSTLVLAVGFYLIAVVTLLCGRDLIAAFYSDDAEVLVLAPVLMLYCVVFLLPDTLQLIASGVLRGFKDTRTIFVITVIAYWVVGMPIGLSLGYGFFTDAMEGAQGFWFGFICSLTCASVLLTWRLCYIFVRKYTPKSFKV</sequence>
<organism evidence="4 5">
    <name type="scientific">Candidatus Anaerobiospirillum pullicola</name>
    <dbReference type="NCBI Taxonomy" id="2838451"/>
    <lineage>
        <taxon>Bacteria</taxon>
        <taxon>Pseudomonadati</taxon>
        <taxon>Pseudomonadota</taxon>
        <taxon>Gammaproteobacteria</taxon>
        <taxon>Aeromonadales</taxon>
        <taxon>Succinivibrionaceae</taxon>
        <taxon>Anaerobiospirillum</taxon>
    </lineage>
</organism>
<evidence type="ECO:0000313" key="4">
    <source>
        <dbReference type="EMBL" id="MBU3843969.1"/>
    </source>
</evidence>
<feature type="transmembrane region" description="Helical" evidence="3">
    <location>
        <begin position="675"/>
        <end position="698"/>
    </location>
</feature>
<gene>
    <name evidence="4" type="ORF">H9847_03745</name>
</gene>
<evidence type="ECO:0000256" key="2">
    <source>
        <dbReference type="SAM" id="MobiDB-lite"/>
    </source>
</evidence>
<evidence type="ECO:0000313" key="5">
    <source>
        <dbReference type="Proteomes" id="UP000733611"/>
    </source>
</evidence>
<feature type="transmembrane region" description="Helical" evidence="3">
    <location>
        <begin position="440"/>
        <end position="467"/>
    </location>
</feature>
<dbReference type="CDD" id="cd13131">
    <property type="entry name" value="MATE_NorM_like"/>
    <property type="match status" value="1"/>
</dbReference>
<dbReference type="PANTHER" id="PTHR43298">
    <property type="entry name" value="MULTIDRUG RESISTANCE PROTEIN NORM-RELATED"/>
    <property type="match status" value="1"/>
</dbReference>
<feature type="transmembrane region" description="Helical" evidence="3">
    <location>
        <begin position="381"/>
        <end position="400"/>
    </location>
</feature>
<dbReference type="GO" id="GO:0042910">
    <property type="term" value="F:xenobiotic transmembrane transporter activity"/>
    <property type="evidence" value="ECO:0007669"/>
    <property type="project" value="InterPro"/>
</dbReference>
<feature type="transmembrane region" description="Helical" evidence="3">
    <location>
        <begin position="488"/>
        <end position="517"/>
    </location>
</feature>
<dbReference type="PANTHER" id="PTHR43298:SF2">
    <property type="entry name" value="FMN_FAD EXPORTER YEEO-RELATED"/>
    <property type="match status" value="1"/>
</dbReference>
<dbReference type="NCBIfam" id="TIGR00797">
    <property type="entry name" value="matE"/>
    <property type="match status" value="1"/>
</dbReference>
<feature type="transmembrane region" description="Helical" evidence="3">
    <location>
        <begin position="343"/>
        <end position="369"/>
    </location>
</feature>
<keyword evidence="3" id="KW-1133">Transmembrane helix</keyword>
<reference evidence="4" key="1">
    <citation type="journal article" date="2021" name="PeerJ">
        <title>Extensive microbial diversity within the chicken gut microbiome revealed by metagenomics and culture.</title>
        <authorList>
            <person name="Gilroy R."/>
            <person name="Ravi A."/>
            <person name="Getino M."/>
            <person name="Pursley I."/>
            <person name="Horton D.L."/>
            <person name="Alikhan N.F."/>
            <person name="Baker D."/>
            <person name="Gharbi K."/>
            <person name="Hall N."/>
            <person name="Watson M."/>
            <person name="Adriaenssens E.M."/>
            <person name="Foster-Nyarko E."/>
            <person name="Jarju S."/>
            <person name="Secka A."/>
            <person name="Antonio M."/>
            <person name="Oren A."/>
            <person name="Chaudhuri R.R."/>
            <person name="La Ragione R."/>
            <person name="Hildebrand F."/>
            <person name="Pallen M.J."/>
        </authorList>
    </citation>
    <scope>NUCLEOTIDE SEQUENCE</scope>
    <source>
        <strain evidence="4">378</strain>
    </source>
</reference>
<dbReference type="InterPro" id="IPR050222">
    <property type="entry name" value="MATE_MdtK"/>
</dbReference>
<dbReference type="GO" id="GO:0005886">
    <property type="term" value="C:plasma membrane"/>
    <property type="evidence" value="ECO:0007669"/>
    <property type="project" value="TreeGrafter"/>
</dbReference>
<accession>A0A948TFJ2</accession>
<dbReference type="Proteomes" id="UP000733611">
    <property type="component" value="Unassembled WGS sequence"/>
</dbReference>
<feature type="transmembrane region" description="Helical" evidence="3">
    <location>
        <begin position="265"/>
        <end position="292"/>
    </location>
</feature>
<feature type="transmembrane region" description="Helical" evidence="3">
    <location>
        <begin position="312"/>
        <end position="331"/>
    </location>
</feature>
<evidence type="ECO:0000256" key="1">
    <source>
        <dbReference type="ARBA" id="ARBA00022448"/>
    </source>
</evidence>
<dbReference type="InterPro" id="IPR002528">
    <property type="entry name" value="MATE_fam"/>
</dbReference>
<feature type="region of interest" description="Disordered" evidence="2">
    <location>
        <begin position="103"/>
        <end position="132"/>
    </location>
</feature>
<feature type="transmembrane region" description="Helical" evidence="3">
    <location>
        <begin position="603"/>
        <end position="619"/>
    </location>
</feature>
<dbReference type="Pfam" id="PF01554">
    <property type="entry name" value="MatE"/>
    <property type="match status" value="2"/>
</dbReference>
<reference evidence="4" key="2">
    <citation type="submission" date="2021-04" db="EMBL/GenBank/DDBJ databases">
        <authorList>
            <person name="Gilroy R."/>
        </authorList>
    </citation>
    <scope>NUCLEOTIDE SEQUENCE</scope>
    <source>
        <strain evidence="4">378</strain>
    </source>
</reference>
<keyword evidence="3" id="KW-0812">Transmembrane</keyword>
<dbReference type="GO" id="GO:0015297">
    <property type="term" value="F:antiporter activity"/>
    <property type="evidence" value="ECO:0007669"/>
    <property type="project" value="InterPro"/>
</dbReference>
<feature type="transmembrane region" description="Helical" evidence="3">
    <location>
        <begin position="529"/>
        <end position="550"/>
    </location>
</feature>
<proteinExistence type="predicted"/>
<feature type="transmembrane region" description="Helical" evidence="3">
    <location>
        <begin position="640"/>
        <end position="663"/>
    </location>
</feature>
<comment type="caution">
    <text evidence="4">The sequence shown here is derived from an EMBL/GenBank/DDBJ whole genome shotgun (WGS) entry which is preliminary data.</text>
</comment>
<feature type="transmembrane region" description="Helical" evidence="3">
    <location>
        <begin position="412"/>
        <end position="434"/>
    </location>
</feature>
<dbReference type="EMBL" id="JAHLFE010000070">
    <property type="protein sequence ID" value="MBU3843969.1"/>
    <property type="molecule type" value="Genomic_DNA"/>
</dbReference>
<protein>
    <submittedName>
        <fullName evidence="4">MATE family efflux transporter</fullName>
    </submittedName>
</protein>
<feature type="transmembrane region" description="Helical" evidence="3">
    <location>
        <begin position="571"/>
        <end position="597"/>
    </location>
</feature>
<evidence type="ECO:0000256" key="3">
    <source>
        <dbReference type="SAM" id="Phobius"/>
    </source>
</evidence>
<name>A0A948TFJ2_9GAMM</name>